<evidence type="ECO:0000313" key="2">
    <source>
        <dbReference type="Proteomes" id="UP000179010"/>
    </source>
</evidence>
<name>A0A1F4PPK4_UNCK3</name>
<dbReference type="AlphaFoldDB" id="A0A1F4PPK4"/>
<dbReference type="Proteomes" id="UP000179010">
    <property type="component" value="Unassembled WGS sequence"/>
</dbReference>
<evidence type="ECO:0000313" key="1">
    <source>
        <dbReference type="EMBL" id="OGB85584.1"/>
    </source>
</evidence>
<gene>
    <name evidence="1" type="ORF">A2994_01005</name>
</gene>
<protein>
    <submittedName>
        <fullName evidence="1">Uncharacterized protein</fullName>
    </submittedName>
</protein>
<comment type="caution">
    <text evidence="1">The sequence shown here is derived from an EMBL/GenBank/DDBJ whole genome shotgun (WGS) entry which is preliminary data.</text>
</comment>
<organism evidence="1 2">
    <name type="scientific">candidate division Kazan bacterium RIFCSPLOWO2_01_FULL_48_13</name>
    <dbReference type="NCBI Taxonomy" id="1798539"/>
    <lineage>
        <taxon>Bacteria</taxon>
        <taxon>Bacteria division Kazan-3B-28</taxon>
    </lineage>
</organism>
<sequence length="65" mass="7209">MAYSHRNSKGNTYFLHSKNVSLKGGRKQMIYYFAKVASVGACDAVPEGYKVIESARTGLPILKKK</sequence>
<dbReference type="EMBL" id="METE01000002">
    <property type="protein sequence ID" value="OGB85584.1"/>
    <property type="molecule type" value="Genomic_DNA"/>
</dbReference>
<accession>A0A1F4PPK4</accession>
<proteinExistence type="predicted"/>
<reference evidence="1 2" key="1">
    <citation type="journal article" date="2016" name="Nat. Commun.">
        <title>Thousands of microbial genomes shed light on interconnected biogeochemical processes in an aquifer system.</title>
        <authorList>
            <person name="Anantharaman K."/>
            <person name="Brown C.T."/>
            <person name="Hug L.A."/>
            <person name="Sharon I."/>
            <person name="Castelle C.J."/>
            <person name="Probst A.J."/>
            <person name="Thomas B.C."/>
            <person name="Singh A."/>
            <person name="Wilkins M.J."/>
            <person name="Karaoz U."/>
            <person name="Brodie E.L."/>
            <person name="Williams K.H."/>
            <person name="Hubbard S.S."/>
            <person name="Banfield J.F."/>
        </authorList>
    </citation>
    <scope>NUCLEOTIDE SEQUENCE [LARGE SCALE GENOMIC DNA]</scope>
</reference>